<dbReference type="AlphaFoldDB" id="A0A1X1T5W6"/>
<dbReference type="Gene3D" id="3.90.180.10">
    <property type="entry name" value="Medium-chain alcohol dehydrogenases, catalytic domain"/>
    <property type="match status" value="1"/>
</dbReference>
<keyword evidence="2" id="KW-0560">Oxidoreductase</keyword>
<protein>
    <submittedName>
        <fullName evidence="3">Oxidoreductase</fullName>
    </submittedName>
</protein>
<organism evidence="3 4">
    <name type="scientific">Mycobacterium conspicuum</name>
    <dbReference type="NCBI Taxonomy" id="44010"/>
    <lineage>
        <taxon>Bacteria</taxon>
        <taxon>Bacillati</taxon>
        <taxon>Actinomycetota</taxon>
        <taxon>Actinomycetes</taxon>
        <taxon>Mycobacteriales</taxon>
        <taxon>Mycobacteriaceae</taxon>
        <taxon>Mycobacterium</taxon>
    </lineage>
</organism>
<dbReference type="CDD" id="cd08270">
    <property type="entry name" value="MDR4"/>
    <property type="match status" value="1"/>
</dbReference>
<keyword evidence="1" id="KW-0521">NADP</keyword>
<dbReference type="EMBL" id="AP022613">
    <property type="protein sequence ID" value="BBZ42416.1"/>
    <property type="molecule type" value="Genomic_DNA"/>
</dbReference>
<proteinExistence type="predicted"/>
<dbReference type="RefSeq" id="WP_085233955.1">
    <property type="nucleotide sequence ID" value="NZ_AP022613.1"/>
</dbReference>
<dbReference type="Pfam" id="PF00107">
    <property type="entry name" value="ADH_zinc_N"/>
    <property type="match status" value="1"/>
</dbReference>
<dbReference type="Gene3D" id="3.40.50.720">
    <property type="entry name" value="NAD(P)-binding Rossmann-like Domain"/>
    <property type="match status" value="1"/>
</dbReference>
<evidence type="ECO:0000313" key="4">
    <source>
        <dbReference type="Proteomes" id="UP000467385"/>
    </source>
</evidence>
<evidence type="ECO:0000256" key="1">
    <source>
        <dbReference type="ARBA" id="ARBA00022857"/>
    </source>
</evidence>
<dbReference type="SMART" id="SM00829">
    <property type="entry name" value="PKS_ER"/>
    <property type="match status" value="1"/>
</dbReference>
<dbReference type="SUPFAM" id="SSF51735">
    <property type="entry name" value="NAD(P)-binding Rossmann-fold domains"/>
    <property type="match status" value="1"/>
</dbReference>
<dbReference type="GO" id="GO:0070402">
    <property type="term" value="F:NADPH binding"/>
    <property type="evidence" value="ECO:0007669"/>
    <property type="project" value="TreeGrafter"/>
</dbReference>
<dbReference type="InterPro" id="IPR011032">
    <property type="entry name" value="GroES-like_sf"/>
</dbReference>
<dbReference type="InterPro" id="IPR013149">
    <property type="entry name" value="ADH-like_C"/>
</dbReference>
<reference evidence="3 4" key="1">
    <citation type="journal article" date="2019" name="Emerg. Microbes Infect.">
        <title>Comprehensive subspecies identification of 175 nontuberculous mycobacteria species based on 7547 genomic profiles.</title>
        <authorList>
            <person name="Matsumoto Y."/>
            <person name="Kinjo T."/>
            <person name="Motooka D."/>
            <person name="Nabeya D."/>
            <person name="Jung N."/>
            <person name="Uechi K."/>
            <person name="Horii T."/>
            <person name="Iida T."/>
            <person name="Fujita J."/>
            <person name="Nakamura S."/>
        </authorList>
    </citation>
    <scope>NUCLEOTIDE SEQUENCE [LARGE SCALE GENOMIC DNA]</scope>
    <source>
        <strain evidence="3 4">JCM 14738</strain>
    </source>
</reference>
<dbReference type="Proteomes" id="UP000467385">
    <property type="component" value="Chromosome"/>
</dbReference>
<name>A0A1X1T5W6_9MYCO</name>
<dbReference type="Pfam" id="PF08240">
    <property type="entry name" value="ADH_N"/>
    <property type="match status" value="1"/>
</dbReference>
<dbReference type="InterPro" id="IPR020843">
    <property type="entry name" value="ER"/>
</dbReference>
<dbReference type="GO" id="GO:0016651">
    <property type="term" value="F:oxidoreductase activity, acting on NAD(P)H"/>
    <property type="evidence" value="ECO:0007669"/>
    <property type="project" value="TreeGrafter"/>
</dbReference>
<keyword evidence="4" id="KW-1185">Reference proteome</keyword>
<dbReference type="PANTHER" id="PTHR48106">
    <property type="entry name" value="QUINONE OXIDOREDUCTASE PIG3-RELATED"/>
    <property type="match status" value="1"/>
</dbReference>
<dbReference type="PANTHER" id="PTHR48106:SF18">
    <property type="entry name" value="QUINONE OXIDOREDUCTASE PIG3"/>
    <property type="match status" value="1"/>
</dbReference>
<dbReference type="OrthoDB" id="3813297at2"/>
<gene>
    <name evidence="3" type="ORF">MCNS_54790</name>
</gene>
<sequence length="310" mass="33107">MKAFAIARDDAPAIEMVEVETPTPKVNEAVIAVSAYSLNRGETFLLEREPAGWRPGKDISGTVVTACADSSGPAVGARVVAHVDAGGWAELVAVRSDRLVELPDDVSHTDAATLPLAGLTALRLLRVAGPLYGRTVLLTGASGGVGHFFVELAAAQGARVTAVTSSQERGQRLLELGAHAIVTDVRLARGPFEVVLDSVGGDTTQAAWRTLTPEGTFVWFGQASRTPSSLDFFDWSGGLNATLRKFHYLEPVDRVKEDLSTLVDLVAAGRLTPEIGFRGHWTQTEDAIEQLLARRLRGHAVLALTNPERN</sequence>
<dbReference type="STRING" id="44010.AWC00_17375"/>
<dbReference type="SUPFAM" id="SSF50129">
    <property type="entry name" value="GroES-like"/>
    <property type="match status" value="1"/>
</dbReference>
<evidence type="ECO:0000256" key="2">
    <source>
        <dbReference type="ARBA" id="ARBA00023002"/>
    </source>
</evidence>
<accession>A0A1X1T5W6</accession>
<dbReference type="InterPro" id="IPR036291">
    <property type="entry name" value="NAD(P)-bd_dom_sf"/>
</dbReference>
<evidence type="ECO:0000313" key="3">
    <source>
        <dbReference type="EMBL" id="BBZ42416.1"/>
    </source>
</evidence>
<dbReference type="InterPro" id="IPR013154">
    <property type="entry name" value="ADH-like_N"/>
</dbReference>